<accession>A0A8T0H415</accession>
<dbReference type="InterPro" id="IPR036767">
    <property type="entry name" value="ApaG_sf"/>
</dbReference>
<dbReference type="PANTHER" id="PTHR47191:SF2">
    <property type="entry name" value="OS05G0170800 PROTEIN"/>
    <property type="match status" value="1"/>
</dbReference>
<dbReference type="InterPro" id="IPR050718">
    <property type="entry name" value="ApaG-like"/>
</dbReference>
<feature type="domain" description="UVR" evidence="1">
    <location>
        <begin position="141"/>
        <end position="176"/>
    </location>
</feature>
<name>A0A8T0H415_CERPU</name>
<dbReference type="Pfam" id="PF02151">
    <property type="entry name" value="UVR"/>
    <property type="match status" value="2"/>
</dbReference>
<sequence>MATLAASTFFGAPNSSCAVDEGLLSTSEPGRSPCSCKLKSSFHLPSSAFAGNEYSWLRSGRSSAWRRSDNAGFRQRLGVVNAGLEDGGQIVASEASANSEMSVPSSEMILELQLQLQVATAREDYVEAARLRDRVKSLQGEDPVVRLKTLMETAIAQEQYEEAARYRDELNKVSPPKVDLSLQCYSDTTTQGIRVRVRSVYVRDRSRPLKQQFYFAYRIRISNEALESVQLLSRHWIITDAAGKVEEARGLGVIGEQPVLLPGTSFEYTSACPLRTATGRMEGTYQMKYSAEKSVATFDVKIGPFALSVNGDVGEPVA</sequence>
<evidence type="ECO:0000313" key="3">
    <source>
        <dbReference type="EMBL" id="KAG0565079.1"/>
    </source>
</evidence>
<dbReference type="Gene3D" id="2.60.40.1470">
    <property type="entry name" value="ApaG domain"/>
    <property type="match status" value="1"/>
</dbReference>
<evidence type="ECO:0000259" key="2">
    <source>
        <dbReference type="PROSITE" id="PS51087"/>
    </source>
</evidence>
<dbReference type="NCBIfam" id="NF003967">
    <property type="entry name" value="PRK05461.1"/>
    <property type="match status" value="1"/>
</dbReference>
<dbReference type="SUPFAM" id="SSF110069">
    <property type="entry name" value="ApaG-like"/>
    <property type="match status" value="1"/>
</dbReference>
<evidence type="ECO:0008006" key="5">
    <source>
        <dbReference type="Google" id="ProtNLM"/>
    </source>
</evidence>
<evidence type="ECO:0000313" key="4">
    <source>
        <dbReference type="Proteomes" id="UP000822688"/>
    </source>
</evidence>
<evidence type="ECO:0000259" key="1">
    <source>
        <dbReference type="PROSITE" id="PS50151"/>
    </source>
</evidence>
<proteinExistence type="predicted"/>
<organism evidence="3 4">
    <name type="scientific">Ceratodon purpureus</name>
    <name type="common">Fire moss</name>
    <name type="synonym">Dicranum purpureum</name>
    <dbReference type="NCBI Taxonomy" id="3225"/>
    <lineage>
        <taxon>Eukaryota</taxon>
        <taxon>Viridiplantae</taxon>
        <taxon>Streptophyta</taxon>
        <taxon>Embryophyta</taxon>
        <taxon>Bryophyta</taxon>
        <taxon>Bryophytina</taxon>
        <taxon>Bryopsida</taxon>
        <taxon>Dicranidae</taxon>
        <taxon>Pseudoditrichales</taxon>
        <taxon>Ditrichaceae</taxon>
        <taxon>Ceratodon</taxon>
    </lineage>
</organism>
<dbReference type="Proteomes" id="UP000822688">
    <property type="component" value="Chromosome 8"/>
</dbReference>
<dbReference type="InterPro" id="IPR001943">
    <property type="entry name" value="UVR_dom"/>
</dbReference>
<feature type="domain" description="UVR" evidence="1">
    <location>
        <begin position="106"/>
        <end position="141"/>
    </location>
</feature>
<protein>
    <recommendedName>
        <fullName evidence="5">Protein ApaG</fullName>
    </recommendedName>
</protein>
<gene>
    <name evidence="3" type="ORF">KC19_8G162200</name>
</gene>
<reference evidence="3" key="1">
    <citation type="submission" date="2020-06" db="EMBL/GenBank/DDBJ databases">
        <title>WGS assembly of Ceratodon purpureus strain R40.</title>
        <authorList>
            <person name="Carey S.B."/>
            <person name="Jenkins J."/>
            <person name="Shu S."/>
            <person name="Lovell J.T."/>
            <person name="Sreedasyam A."/>
            <person name="Maumus F."/>
            <person name="Tiley G.P."/>
            <person name="Fernandez-Pozo N."/>
            <person name="Barry K."/>
            <person name="Chen C."/>
            <person name="Wang M."/>
            <person name="Lipzen A."/>
            <person name="Daum C."/>
            <person name="Saski C.A."/>
            <person name="Payton A.C."/>
            <person name="Mcbreen J.C."/>
            <person name="Conrad R.E."/>
            <person name="Kollar L.M."/>
            <person name="Olsson S."/>
            <person name="Huttunen S."/>
            <person name="Landis J.B."/>
            <person name="Wickett N.J."/>
            <person name="Johnson M.G."/>
            <person name="Rensing S.A."/>
            <person name="Grimwood J."/>
            <person name="Schmutz J."/>
            <person name="Mcdaniel S.F."/>
        </authorList>
    </citation>
    <scope>NUCLEOTIDE SEQUENCE</scope>
    <source>
        <strain evidence="3">R40</strain>
    </source>
</reference>
<dbReference type="PROSITE" id="PS50151">
    <property type="entry name" value="UVR"/>
    <property type="match status" value="2"/>
</dbReference>
<feature type="domain" description="ApaG" evidence="2">
    <location>
        <begin position="187"/>
        <end position="314"/>
    </location>
</feature>
<dbReference type="InterPro" id="IPR007474">
    <property type="entry name" value="ApaG_domain"/>
</dbReference>
<dbReference type="AlphaFoldDB" id="A0A8T0H415"/>
<keyword evidence="4" id="KW-1185">Reference proteome</keyword>
<dbReference type="PANTHER" id="PTHR47191">
    <property type="entry name" value="OS05G0170800 PROTEIN"/>
    <property type="match status" value="1"/>
</dbReference>
<dbReference type="Pfam" id="PF04379">
    <property type="entry name" value="DUF525"/>
    <property type="match status" value="1"/>
</dbReference>
<dbReference type="PROSITE" id="PS51087">
    <property type="entry name" value="APAG"/>
    <property type="match status" value="1"/>
</dbReference>
<comment type="caution">
    <text evidence="3">The sequence shown here is derived from an EMBL/GenBank/DDBJ whole genome shotgun (WGS) entry which is preliminary data.</text>
</comment>
<dbReference type="EMBL" id="CM026429">
    <property type="protein sequence ID" value="KAG0565079.1"/>
    <property type="molecule type" value="Genomic_DNA"/>
</dbReference>